<dbReference type="AlphaFoldDB" id="A0AAD7MQB6"/>
<accession>A0AAD7MQB6</accession>
<evidence type="ECO:0000313" key="2">
    <source>
        <dbReference type="EMBL" id="KAJ7727971.1"/>
    </source>
</evidence>
<keyword evidence="3" id="KW-1185">Reference proteome</keyword>
<gene>
    <name evidence="2" type="ORF">B0H16DRAFT_1589972</name>
</gene>
<feature type="compositionally biased region" description="Basic and acidic residues" evidence="1">
    <location>
        <begin position="11"/>
        <end position="20"/>
    </location>
</feature>
<feature type="region of interest" description="Disordered" evidence="1">
    <location>
        <begin position="43"/>
        <end position="90"/>
    </location>
</feature>
<organism evidence="2 3">
    <name type="scientific">Mycena metata</name>
    <dbReference type="NCBI Taxonomy" id="1033252"/>
    <lineage>
        <taxon>Eukaryota</taxon>
        <taxon>Fungi</taxon>
        <taxon>Dikarya</taxon>
        <taxon>Basidiomycota</taxon>
        <taxon>Agaricomycotina</taxon>
        <taxon>Agaricomycetes</taxon>
        <taxon>Agaricomycetidae</taxon>
        <taxon>Agaricales</taxon>
        <taxon>Marasmiineae</taxon>
        <taxon>Mycenaceae</taxon>
        <taxon>Mycena</taxon>
    </lineage>
</organism>
<evidence type="ECO:0000256" key="1">
    <source>
        <dbReference type="SAM" id="MobiDB-lite"/>
    </source>
</evidence>
<dbReference type="EMBL" id="JARKIB010000176">
    <property type="protein sequence ID" value="KAJ7727971.1"/>
    <property type="molecule type" value="Genomic_DNA"/>
</dbReference>
<dbReference type="Proteomes" id="UP001215598">
    <property type="component" value="Unassembled WGS sequence"/>
</dbReference>
<name>A0AAD7MQB6_9AGAR</name>
<comment type="caution">
    <text evidence="2">The sequence shown here is derived from an EMBL/GenBank/DDBJ whole genome shotgun (WGS) entry which is preliminary data.</text>
</comment>
<feature type="region of interest" description="Disordered" evidence="1">
    <location>
        <begin position="1"/>
        <end position="20"/>
    </location>
</feature>
<evidence type="ECO:0000313" key="3">
    <source>
        <dbReference type="Proteomes" id="UP001215598"/>
    </source>
</evidence>
<proteinExistence type="predicted"/>
<protein>
    <submittedName>
        <fullName evidence="2">Uncharacterized protein</fullName>
    </submittedName>
</protein>
<sequence length="164" mass="18066">MPTRPGAEVTFARRKDEERAEASTNFKTLFMFTPLMQRQLRHPDVTQDDPDMNQCPNIPRSRSPATGSALPPSRRSSCPPPNFGAKGRVGGRRCRPQGCINIETIGTHFTPSSAIEDCLREFIQTIRPSLEILSFDRSICAMFAEAASDATAQAARSSSHSRSV</sequence>
<reference evidence="2" key="1">
    <citation type="submission" date="2023-03" db="EMBL/GenBank/DDBJ databases">
        <title>Massive genome expansion in bonnet fungi (Mycena s.s.) driven by repeated elements and novel gene families across ecological guilds.</title>
        <authorList>
            <consortium name="Lawrence Berkeley National Laboratory"/>
            <person name="Harder C.B."/>
            <person name="Miyauchi S."/>
            <person name="Viragh M."/>
            <person name="Kuo A."/>
            <person name="Thoen E."/>
            <person name="Andreopoulos B."/>
            <person name="Lu D."/>
            <person name="Skrede I."/>
            <person name="Drula E."/>
            <person name="Henrissat B."/>
            <person name="Morin E."/>
            <person name="Kohler A."/>
            <person name="Barry K."/>
            <person name="LaButti K."/>
            <person name="Morin E."/>
            <person name="Salamov A."/>
            <person name="Lipzen A."/>
            <person name="Mereny Z."/>
            <person name="Hegedus B."/>
            <person name="Baldrian P."/>
            <person name="Stursova M."/>
            <person name="Weitz H."/>
            <person name="Taylor A."/>
            <person name="Grigoriev I.V."/>
            <person name="Nagy L.G."/>
            <person name="Martin F."/>
            <person name="Kauserud H."/>
        </authorList>
    </citation>
    <scope>NUCLEOTIDE SEQUENCE</scope>
    <source>
        <strain evidence="2">CBHHK182m</strain>
    </source>
</reference>